<name>A0ABV2XDA5_9NOCA</name>
<evidence type="ECO:0000256" key="1">
    <source>
        <dbReference type="ARBA" id="ARBA00009437"/>
    </source>
</evidence>
<keyword evidence="5" id="KW-0804">Transcription</keyword>
<evidence type="ECO:0000259" key="6">
    <source>
        <dbReference type="PROSITE" id="PS50931"/>
    </source>
</evidence>
<dbReference type="PANTHER" id="PTHR30346:SF0">
    <property type="entry name" value="HCA OPERON TRANSCRIPTIONAL ACTIVATOR HCAR"/>
    <property type="match status" value="1"/>
</dbReference>
<evidence type="ECO:0000256" key="4">
    <source>
        <dbReference type="ARBA" id="ARBA00023159"/>
    </source>
</evidence>
<dbReference type="PROSITE" id="PS50931">
    <property type="entry name" value="HTH_LYSR"/>
    <property type="match status" value="1"/>
</dbReference>
<keyword evidence="4" id="KW-0010">Activator</keyword>
<comment type="similarity">
    <text evidence="1">Belongs to the LysR transcriptional regulatory family.</text>
</comment>
<dbReference type="InterPro" id="IPR036390">
    <property type="entry name" value="WH_DNA-bd_sf"/>
</dbReference>
<evidence type="ECO:0000313" key="7">
    <source>
        <dbReference type="EMBL" id="MEU2123791.1"/>
    </source>
</evidence>
<reference evidence="7 8" key="1">
    <citation type="submission" date="2024-06" db="EMBL/GenBank/DDBJ databases">
        <title>The Natural Products Discovery Center: Release of the First 8490 Sequenced Strains for Exploring Actinobacteria Biosynthetic Diversity.</title>
        <authorList>
            <person name="Kalkreuter E."/>
            <person name="Kautsar S.A."/>
            <person name="Yang D."/>
            <person name="Bader C.D."/>
            <person name="Teijaro C.N."/>
            <person name="Fluegel L."/>
            <person name="Davis C.M."/>
            <person name="Simpson J.R."/>
            <person name="Lauterbach L."/>
            <person name="Steele A.D."/>
            <person name="Gui C."/>
            <person name="Meng S."/>
            <person name="Li G."/>
            <person name="Viehrig K."/>
            <person name="Ye F."/>
            <person name="Su P."/>
            <person name="Kiefer A.F."/>
            <person name="Nichols A."/>
            <person name="Cepeda A.J."/>
            <person name="Yan W."/>
            <person name="Fan B."/>
            <person name="Jiang Y."/>
            <person name="Adhikari A."/>
            <person name="Zheng C.-J."/>
            <person name="Schuster L."/>
            <person name="Cowan T.M."/>
            <person name="Smanski M.J."/>
            <person name="Chevrette M.G."/>
            <person name="De Carvalho L.P.S."/>
            <person name="Shen B."/>
        </authorList>
    </citation>
    <scope>NUCLEOTIDE SEQUENCE [LARGE SCALE GENOMIC DNA]</scope>
    <source>
        <strain evidence="7 8">NPDC019434</strain>
    </source>
</reference>
<feature type="domain" description="HTH lysR-type" evidence="6">
    <location>
        <begin position="9"/>
        <end position="66"/>
    </location>
</feature>
<evidence type="ECO:0000256" key="2">
    <source>
        <dbReference type="ARBA" id="ARBA00023015"/>
    </source>
</evidence>
<dbReference type="RefSeq" id="WP_245676056.1">
    <property type="nucleotide sequence ID" value="NZ_JBEYBR010000046.1"/>
</dbReference>
<accession>A0ABV2XDA5</accession>
<organism evidence="7 8">
    <name type="scientific">Nocardia niwae</name>
    <dbReference type="NCBI Taxonomy" id="626084"/>
    <lineage>
        <taxon>Bacteria</taxon>
        <taxon>Bacillati</taxon>
        <taxon>Actinomycetota</taxon>
        <taxon>Actinomycetes</taxon>
        <taxon>Mycobacteriales</taxon>
        <taxon>Nocardiaceae</taxon>
        <taxon>Nocardia</taxon>
    </lineage>
</organism>
<dbReference type="Pfam" id="PF00126">
    <property type="entry name" value="HTH_1"/>
    <property type="match status" value="1"/>
</dbReference>
<keyword evidence="8" id="KW-1185">Reference proteome</keyword>
<dbReference type="Gene3D" id="1.10.10.10">
    <property type="entry name" value="Winged helix-like DNA-binding domain superfamily/Winged helix DNA-binding domain"/>
    <property type="match status" value="1"/>
</dbReference>
<protein>
    <submittedName>
        <fullName evidence="7">LysR family transcriptional regulator</fullName>
    </submittedName>
</protein>
<dbReference type="Proteomes" id="UP001550535">
    <property type="component" value="Unassembled WGS sequence"/>
</dbReference>
<comment type="caution">
    <text evidence="7">The sequence shown here is derived from an EMBL/GenBank/DDBJ whole genome shotgun (WGS) entry which is preliminary data.</text>
</comment>
<dbReference type="Pfam" id="PF03466">
    <property type="entry name" value="LysR_substrate"/>
    <property type="match status" value="1"/>
</dbReference>
<gene>
    <name evidence="7" type="ORF">ABZ507_18415</name>
</gene>
<dbReference type="InterPro" id="IPR000847">
    <property type="entry name" value="LysR_HTH_N"/>
</dbReference>
<evidence type="ECO:0000313" key="8">
    <source>
        <dbReference type="Proteomes" id="UP001550535"/>
    </source>
</evidence>
<dbReference type="PRINTS" id="PR00039">
    <property type="entry name" value="HTHLYSR"/>
</dbReference>
<dbReference type="SUPFAM" id="SSF53850">
    <property type="entry name" value="Periplasmic binding protein-like II"/>
    <property type="match status" value="1"/>
</dbReference>
<keyword evidence="2" id="KW-0805">Transcription regulation</keyword>
<dbReference type="InterPro" id="IPR036388">
    <property type="entry name" value="WH-like_DNA-bd_sf"/>
</dbReference>
<dbReference type="InterPro" id="IPR005119">
    <property type="entry name" value="LysR_subst-bd"/>
</dbReference>
<dbReference type="SUPFAM" id="SSF46785">
    <property type="entry name" value="Winged helix' DNA-binding domain"/>
    <property type="match status" value="1"/>
</dbReference>
<proteinExistence type="inferred from homology"/>
<evidence type="ECO:0000256" key="3">
    <source>
        <dbReference type="ARBA" id="ARBA00023125"/>
    </source>
</evidence>
<dbReference type="PANTHER" id="PTHR30346">
    <property type="entry name" value="TRANSCRIPTIONAL DUAL REGULATOR HCAR-RELATED"/>
    <property type="match status" value="1"/>
</dbReference>
<sequence length="313" mass="33539">MEGKLMGGLEVRELEAFLALAEELHFGRAGERLYVSQSRVSQLLRALERRIGGRLVERTSRSVRLTPLGVDFLAELRPAYAALRATVDGARAAARGLDGRLRLGFQGAGNDHLMAAVELFQRWHPDCSAELVEIPLADPFGPVRRDEVDAAVVLLPMGEPDLVLGAVFAGQRQTLAVASSHPVAGRAALSVEDVAEFPLIGVRAPAPEYWRRAQKLDVTPEGRAVCPGPEVGTLEEGLAAVAAGRGAMLLCHPTAESHRRRPVAFVPVTGIAESRLGLVWPRHRATARVRALSRAVAATKEAGDVRSVTAEAS</sequence>
<keyword evidence="3" id="KW-0238">DNA-binding</keyword>
<dbReference type="Gene3D" id="3.40.190.10">
    <property type="entry name" value="Periplasmic binding protein-like II"/>
    <property type="match status" value="2"/>
</dbReference>
<evidence type="ECO:0000256" key="5">
    <source>
        <dbReference type="ARBA" id="ARBA00023163"/>
    </source>
</evidence>
<dbReference type="EMBL" id="JBEYBR010000046">
    <property type="protein sequence ID" value="MEU2123791.1"/>
    <property type="molecule type" value="Genomic_DNA"/>
</dbReference>